<evidence type="ECO:0000256" key="1">
    <source>
        <dbReference type="PROSITE-ProRule" id="PRU00175"/>
    </source>
</evidence>
<dbReference type="Proteomes" id="UP000076842">
    <property type="component" value="Unassembled WGS sequence"/>
</dbReference>
<evidence type="ECO:0000256" key="2">
    <source>
        <dbReference type="SAM" id="MobiDB-lite"/>
    </source>
</evidence>
<feature type="compositionally biased region" description="Low complexity" evidence="2">
    <location>
        <begin position="673"/>
        <end position="699"/>
    </location>
</feature>
<feature type="compositionally biased region" description="Low complexity" evidence="2">
    <location>
        <begin position="389"/>
        <end position="403"/>
    </location>
</feature>
<evidence type="ECO:0000259" key="3">
    <source>
        <dbReference type="PROSITE" id="PS50089"/>
    </source>
</evidence>
<sequence length="1078" mass="114090">MPIPLSAPAPSSPNNAAPAPAQQPPHPHQHQQPMPPQPPNLETLVARLGQLVEAVVRRGPASMPHPGLGPGAQPSSDAPMIGQQRADPTPDQATQTPPPRTETAPPSNQGMPVAPPLTRRLTRRFTRQTADGPENVVVEMSVQAVPVIMPHPQQQQGPILPPQPVHPSQTDLHPLMHWLNVPPQPSPHLAPQPPLVNAHIRHLTAAVDAAAAQRDVLSRTRDASDIPWLLRYNRLIEQQQQQGQERVATPAEPEDAYNWGDHDAEFGTLSTAVDAAFADVQRRPRAIAAAAAATSGVDTAAEDAAAVADAMRVDESMDGSESPGEMDIAELAFNLAIPDIGPMPGDTPQARSVTSDDTTDGSSAAATDGFSTTATDGFGSNVMRESPEPSGGVANNGPAAPNNRTAADVLDPLELLLPGFDMGGLFNRLVANLEAPGDRTRLGAAGMSLPAPIPTVPAPQGPHLHGRPMPQTVDRSSLPVFPFSPRPRSASPRRANPLYPEHRHTPAHSPEFETTNAAGPRPVRPLPRTGAAALAQPPAQGGAMRTQQRVRFEGELPRFNFPVAPTGEPGEIPDIPPPRPDDPTNGGGFNRLLQFITQAMNSGVQNLFTGVPPDWDRARTLLEALDVVSPGLLRRLDRVEDGGGGKCAVCWAYLRDKPDVDEDMPDATTTHSATPAAGQAGTASAGAGPAPQQHPGTAPAERHPPCPMDDSTVLSLPCTHTLHAACIYPWLANHTTCPVCRFDLDPDSTTLRRSRPRMGTRTATNAASPAATNQTDPASPPGLPGFLIDNLLENIFGAHPPGGDSPAADQERPENGGAADGSDLRPGETRSTRRTHQIMPGMWLTVEEIHHVMPIGAGVMGIPFPTNSNNPTRPLATQPEPTVPPTNATVNPPPAPHTQPSRDSPIPPPPQGTTFGFVRPGILFAGPLMPPNPPTLRSNPAATASEPTSRASTPTRPLKRKYTPPSGTQTLRERIEGMEEKAGLRCSAPSCAYGPADDDDPNGTALMQPTQYAIHNDNCRHNFHATCLVTACRVQGHEGPASSMDEKVAVTCPICRGEHGTGWINEAVWEEGEVEGDV</sequence>
<dbReference type="PANTHER" id="PTHR22765:SF272">
    <property type="entry name" value="E3 UBIQUITIN-PROTEIN LIGASE PRAJA-2"/>
    <property type="match status" value="1"/>
</dbReference>
<keyword evidence="1" id="KW-0862">Zinc</keyword>
<dbReference type="InterPro" id="IPR051826">
    <property type="entry name" value="E3_ubiquitin-ligase_domain"/>
</dbReference>
<dbReference type="InterPro" id="IPR013083">
    <property type="entry name" value="Znf_RING/FYVE/PHD"/>
</dbReference>
<dbReference type="AlphaFoldDB" id="A0A165E085"/>
<keyword evidence="5" id="KW-1185">Reference proteome</keyword>
<dbReference type="SUPFAM" id="SSF57850">
    <property type="entry name" value="RING/U-box"/>
    <property type="match status" value="2"/>
</dbReference>
<proteinExistence type="predicted"/>
<feature type="compositionally biased region" description="Low complexity" evidence="2">
    <location>
        <begin position="482"/>
        <end position="495"/>
    </location>
</feature>
<name>A0A165E085_9BASI</name>
<feature type="region of interest" description="Disordered" evidence="2">
    <location>
        <begin position="482"/>
        <end position="520"/>
    </location>
</feature>
<dbReference type="OrthoDB" id="8062037at2759"/>
<dbReference type="PANTHER" id="PTHR22765">
    <property type="entry name" value="RING FINGER AND PROTEASE ASSOCIATED DOMAIN-CONTAINING"/>
    <property type="match status" value="1"/>
</dbReference>
<evidence type="ECO:0000313" key="5">
    <source>
        <dbReference type="Proteomes" id="UP000076842"/>
    </source>
</evidence>
<feature type="region of interest" description="Disordered" evidence="2">
    <location>
        <begin position="340"/>
        <end position="405"/>
    </location>
</feature>
<accession>A0A165E085</accession>
<feature type="compositionally biased region" description="Basic and acidic residues" evidence="2">
    <location>
        <begin position="822"/>
        <end position="831"/>
    </location>
</feature>
<feature type="compositionally biased region" description="Low complexity" evidence="2">
    <location>
        <begin position="86"/>
        <end position="95"/>
    </location>
</feature>
<evidence type="ECO:0000313" key="4">
    <source>
        <dbReference type="EMBL" id="KZT53842.1"/>
    </source>
</evidence>
<feature type="compositionally biased region" description="Low complexity" evidence="2">
    <location>
        <begin position="760"/>
        <end position="775"/>
    </location>
</feature>
<feature type="compositionally biased region" description="Pro residues" evidence="2">
    <location>
        <begin position="1"/>
        <end position="11"/>
    </location>
</feature>
<dbReference type="InterPro" id="IPR001841">
    <property type="entry name" value="Znf_RING"/>
</dbReference>
<dbReference type="Pfam" id="PF13639">
    <property type="entry name" value="zf-RING_2"/>
    <property type="match status" value="1"/>
</dbReference>
<gene>
    <name evidence="4" type="ORF">CALCODRAFT_500588</name>
</gene>
<dbReference type="EMBL" id="KV424027">
    <property type="protein sequence ID" value="KZT53842.1"/>
    <property type="molecule type" value="Genomic_DNA"/>
</dbReference>
<dbReference type="STRING" id="1353952.A0A165E085"/>
<dbReference type="InParanoid" id="A0A165E085"/>
<feature type="compositionally biased region" description="Polar residues" evidence="2">
    <location>
        <begin position="935"/>
        <end position="955"/>
    </location>
</feature>
<dbReference type="GO" id="GO:0061630">
    <property type="term" value="F:ubiquitin protein ligase activity"/>
    <property type="evidence" value="ECO:0007669"/>
    <property type="project" value="TreeGrafter"/>
</dbReference>
<feature type="domain" description="RING-type" evidence="3">
    <location>
        <begin position="708"/>
        <end position="741"/>
    </location>
</feature>
<reference evidence="4 5" key="1">
    <citation type="journal article" date="2016" name="Mol. Biol. Evol.">
        <title>Comparative Genomics of Early-Diverging Mushroom-Forming Fungi Provides Insights into the Origins of Lignocellulose Decay Capabilities.</title>
        <authorList>
            <person name="Nagy L.G."/>
            <person name="Riley R."/>
            <person name="Tritt A."/>
            <person name="Adam C."/>
            <person name="Daum C."/>
            <person name="Floudas D."/>
            <person name="Sun H."/>
            <person name="Yadav J.S."/>
            <person name="Pangilinan J."/>
            <person name="Larsson K.H."/>
            <person name="Matsuura K."/>
            <person name="Barry K."/>
            <person name="Labutti K."/>
            <person name="Kuo R."/>
            <person name="Ohm R.A."/>
            <person name="Bhattacharya S.S."/>
            <person name="Shirouzu T."/>
            <person name="Yoshinaga Y."/>
            <person name="Martin F.M."/>
            <person name="Grigoriev I.V."/>
            <person name="Hibbett D.S."/>
        </authorList>
    </citation>
    <scope>NUCLEOTIDE SEQUENCE [LARGE SCALE GENOMIC DNA]</scope>
    <source>
        <strain evidence="4 5">HHB12733</strain>
    </source>
</reference>
<feature type="region of interest" description="Disordered" evidence="2">
    <location>
        <begin position="864"/>
        <end position="969"/>
    </location>
</feature>
<keyword evidence="1" id="KW-0863">Zinc-finger</keyword>
<protein>
    <recommendedName>
        <fullName evidence="3">RING-type domain-containing protein</fullName>
    </recommendedName>
</protein>
<dbReference type="PROSITE" id="PS50089">
    <property type="entry name" value="ZF_RING_2"/>
    <property type="match status" value="1"/>
</dbReference>
<organism evidence="4 5">
    <name type="scientific">Calocera cornea HHB12733</name>
    <dbReference type="NCBI Taxonomy" id="1353952"/>
    <lineage>
        <taxon>Eukaryota</taxon>
        <taxon>Fungi</taxon>
        <taxon>Dikarya</taxon>
        <taxon>Basidiomycota</taxon>
        <taxon>Agaricomycotina</taxon>
        <taxon>Dacrymycetes</taxon>
        <taxon>Dacrymycetales</taxon>
        <taxon>Dacrymycetaceae</taxon>
        <taxon>Calocera</taxon>
    </lineage>
</organism>
<feature type="region of interest" description="Disordered" evidence="2">
    <location>
        <begin position="745"/>
        <end position="839"/>
    </location>
</feature>
<dbReference type="SMART" id="SM00184">
    <property type="entry name" value="RING"/>
    <property type="match status" value="2"/>
</dbReference>
<dbReference type="GO" id="GO:0008270">
    <property type="term" value="F:zinc ion binding"/>
    <property type="evidence" value="ECO:0007669"/>
    <property type="project" value="UniProtKB-KW"/>
</dbReference>
<dbReference type="GO" id="GO:0006511">
    <property type="term" value="P:ubiquitin-dependent protein catabolic process"/>
    <property type="evidence" value="ECO:0007669"/>
    <property type="project" value="TreeGrafter"/>
</dbReference>
<dbReference type="Gene3D" id="3.30.40.10">
    <property type="entry name" value="Zinc/RING finger domain, C3HC4 (zinc finger)"/>
    <property type="match status" value="1"/>
</dbReference>
<keyword evidence="1" id="KW-0479">Metal-binding</keyword>
<feature type="region of interest" description="Disordered" evidence="2">
    <location>
        <begin position="1"/>
        <end position="115"/>
    </location>
</feature>
<feature type="region of interest" description="Disordered" evidence="2">
    <location>
        <begin position="662"/>
        <end position="708"/>
    </location>
</feature>
<feature type="compositionally biased region" description="Low complexity" evidence="2">
    <location>
        <begin position="360"/>
        <end position="369"/>
    </location>
</feature>